<dbReference type="SUPFAM" id="SSF56112">
    <property type="entry name" value="Protein kinase-like (PK-like)"/>
    <property type="match status" value="1"/>
</dbReference>
<evidence type="ECO:0000256" key="8">
    <source>
        <dbReference type="ARBA" id="ARBA00048679"/>
    </source>
</evidence>
<protein>
    <recommendedName>
        <fullName evidence="1">non-specific serine/threonine protein kinase</fullName>
        <ecNumber evidence="1">2.7.11.1</ecNumber>
    </recommendedName>
</protein>
<gene>
    <name evidence="10" type="primary">AlNc14C73G4974</name>
    <name evidence="10" type="ORF">ALNC14_056910</name>
</gene>
<sequence length="239" mass="27782">MDNCEQITRFRPSANDSKDRSTNLHDISSVRSVCAAIKVLPLLAVKRTMHCFSLRSSIQMQSGRSVCTTSEVAQGATSFVYQAEDTVSGQIYALKKIICQSEEQRRMVKHEIQLHRVLKHPNIMPLIDHAEVTGGSICHEYYLLFPFMQEGTLRDKIDISIEQRTSLSERWILDRFLELCKAIAEFHTHTPALAHRDIKVLSCDCHYSMFARDEWNLVAREYNDLRDWKSDFDRPWFRN</sequence>
<comment type="catalytic activity">
    <reaction evidence="8">
        <text>L-seryl-[protein] + ATP = O-phospho-L-seryl-[protein] + ADP + H(+)</text>
        <dbReference type="Rhea" id="RHEA:17989"/>
        <dbReference type="Rhea" id="RHEA-COMP:9863"/>
        <dbReference type="Rhea" id="RHEA-COMP:11604"/>
        <dbReference type="ChEBI" id="CHEBI:15378"/>
        <dbReference type="ChEBI" id="CHEBI:29999"/>
        <dbReference type="ChEBI" id="CHEBI:30616"/>
        <dbReference type="ChEBI" id="CHEBI:83421"/>
        <dbReference type="ChEBI" id="CHEBI:456216"/>
        <dbReference type="EC" id="2.7.11.1"/>
    </reaction>
</comment>
<evidence type="ECO:0000256" key="3">
    <source>
        <dbReference type="ARBA" id="ARBA00022679"/>
    </source>
</evidence>
<keyword evidence="2 10" id="KW-0723">Serine/threonine-protein kinase</keyword>
<dbReference type="EMBL" id="FR824118">
    <property type="protein sequence ID" value="CCA19548.1"/>
    <property type="molecule type" value="Genomic_DNA"/>
</dbReference>
<dbReference type="GO" id="GO:0004674">
    <property type="term" value="F:protein serine/threonine kinase activity"/>
    <property type="evidence" value="ECO:0007669"/>
    <property type="project" value="UniProtKB-KW"/>
</dbReference>
<organism evidence="10">
    <name type="scientific">Albugo laibachii Nc14</name>
    <dbReference type="NCBI Taxonomy" id="890382"/>
    <lineage>
        <taxon>Eukaryota</taxon>
        <taxon>Sar</taxon>
        <taxon>Stramenopiles</taxon>
        <taxon>Oomycota</taxon>
        <taxon>Peronosporomycetes</taxon>
        <taxon>Albuginales</taxon>
        <taxon>Albuginaceae</taxon>
        <taxon>Albugo</taxon>
    </lineage>
</organism>
<accession>F0WEB7</accession>
<dbReference type="Gene3D" id="1.10.510.10">
    <property type="entry name" value="Transferase(Phosphotransferase) domain 1"/>
    <property type="match status" value="1"/>
</dbReference>
<proteinExistence type="predicted"/>
<evidence type="ECO:0000256" key="7">
    <source>
        <dbReference type="ARBA" id="ARBA00047899"/>
    </source>
</evidence>
<dbReference type="GO" id="GO:0005524">
    <property type="term" value="F:ATP binding"/>
    <property type="evidence" value="ECO:0007669"/>
    <property type="project" value="UniProtKB-KW"/>
</dbReference>
<feature type="domain" description="Protein kinase" evidence="9">
    <location>
        <begin position="66"/>
        <end position="239"/>
    </location>
</feature>
<dbReference type="HOGENOM" id="CLU_1162895_0_0_1"/>
<evidence type="ECO:0000256" key="2">
    <source>
        <dbReference type="ARBA" id="ARBA00022527"/>
    </source>
</evidence>
<dbReference type="Pfam" id="PF00069">
    <property type="entry name" value="Pkinase"/>
    <property type="match status" value="1"/>
</dbReference>
<dbReference type="AlphaFoldDB" id="F0WEB7"/>
<dbReference type="PANTHER" id="PTHR45998">
    <property type="entry name" value="SERINE/THREONINE-PROTEIN KINASE 16"/>
    <property type="match status" value="1"/>
</dbReference>
<reference evidence="10" key="1">
    <citation type="journal article" date="2011" name="PLoS Biol.">
        <title>Gene gain and loss during evolution of obligate parasitism in the white rust pathogen of Arabidopsis thaliana.</title>
        <authorList>
            <person name="Kemen E."/>
            <person name="Gardiner A."/>
            <person name="Schultz-Larsen T."/>
            <person name="Kemen A.C."/>
            <person name="Balmuth A.L."/>
            <person name="Robert-Seilaniantz A."/>
            <person name="Bailey K."/>
            <person name="Holub E."/>
            <person name="Studholme D.J."/>
            <person name="Maclean D."/>
            <person name="Jones J.D."/>
        </authorList>
    </citation>
    <scope>NUCLEOTIDE SEQUENCE</scope>
</reference>
<name>F0WEB7_9STRA</name>
<dbReference type="EC" id="2.7.11.1" evidence="1"/>
<evidence type="ECO:0000256" key="6">
    <source>
        <dbReference type="ARBA" id="ARBA00022840"/>
    </source>
</evidence>
<reference evidence="10" key="2">
    <citation type="submission" date="2011-02" db="EMBL/GenBank/DDBJ databases">
        <authorList>
            <person name="MacLean D."/>
        </authorList>
    </citation>
    <scope>NUCLEOTIDE SEQUENCE</scope>
</reference>
<dbReference type="GO" id="GO:0005737">
    <property type="term" value="C:cytoplasm"/>
    <property type="evidence" value="ECO:0007669"/>
    <property type="project" value="TreeGrafter"/>
</dbReference>
<keyword evidence="4" id="KW-0547">Nucleotide-binding</keyword>
<keyword evidence="6" id="KW-0067">ATP-binding</keyword>
<dbReference type="InterPro" id="IPR011009">
    <property type="entry name" value="Kinase-like_dom_sf"/>
</dbReference>
<evidence type="ECO:0000259" key="9">
    <source>
        <dbReference type="PROSITE" id="PS50011"/>
    </source>
</evidence>
<dbReference type="SMART" id="SM00220">
    <property type="entry name" value="S_TKc"/>
    <property type="match status" value="1"/>
</dbReference>
<comment type="catalytic activity">
    <reaction evidence="7">
        <text>L-threonyl-[protein] + ATP = O-phospho-L-threonyl-[protein] + ADP + H(+)</text>
        <dbReference type="Rhea" id="RHEA:46608"/>
        <dbReference type="Rhea" id="RHEA-COMP:11060"/>
        <dbReference type="Rhea" id="RHEA-COMP:11605"/>
        <dbReference type="ChEBI" id="CHEBI:15378"/>
        <dbReference type="ChEBI" id="CHEBI:30013"/>
        <dbReference type="ChEBI" id="CHEBI:30616"/>
        <dbReference type="ChEBI" id="CHEBI:61977"/>
        <dbReference type="ChEBI" id="CHEBI:456216"/>
        <dbReference type="EC" id="2.7.11.1"/>
    </reaction>
</comment>
<evidence type="ECO:0000256" key="5">
    <source>
        <dbReference type="ARBA" id="ARBA00022777"/>
    </source>
</evidence>
<dbReference type="PANTHER" id="PTHR45998:SF2">
    <property type="entry name" value="SERINE_THREONINE-PROTEIN KINASE 16"/>
    <property type="match status" value="1"/>
</dbReference>
<keyword evidence="3" id="KW-0808">Transferase</keyword>
<evidence type="ECO:0000313" key="10">
    <source>
        <dbReference type="EMBL" id="CCA19548.1"/>
    </source>
</evidence>
<dbReference type="InterPro" id="IPR000719">
    <property type="entry name" value="Prot_kinase_dom"/>
</dbReference>
<evidence type="ECO:0000256" key="4">
    <source>
        <dbReference type="ARBA" id="ARBA00022741"/>
    </source>
</evidence>
<keyword evidence="5 10" id="KW-0418">Kinase</keyword>
<dbReference type="InterPro" id="IPR052239">
    <property type="entry name" value="Ser/Thr-specific_kinases"/>
</dbReference>
<evidence type="ECO:0000256" key="1">
    <source>
        <dbReference type="ARBA" id="ARBA00012513"/>
    </source>
</evidence>
<dbReference type="PROSITE" id="PS50011">
    <property type="entry name" value="PROTEIN_KINASE_DOM"/>
    <property type="match status" value="1"/>
</dbReference>